<dbReference type="AlphaFoldDB" id="A0A8S4RB42"/>
<dbReference type="SUPFAM" id="SSF57756">
    <property type="entry name" value="Retrovirus zinc finger-like domains"/>
    <property type="match status" value="1"/>
</dbReference>
<dbReference type="GO" id="GO:0003676">
    <property type="term" value="F:nucleic acid binding"/>
    <property type="evidence" value="ECO:0007669"/>
    <property type="project" value="InterPro"/>
</dbReference>
<feature type="region of interest" description="Disordered" evidence="1">
    <location>
        <begin position="179"/>
        <end position="210"/>
    </location>
</feature>
<keyword evidence="3" id="KW-1185">Reference proteome</keyword>
<sequence>MAPSDEIQVQIDPPSSADATPKPAPTSKRAVRAPPALREQVSRVVTLLAKITIEAITDGRSVTASKKRIVIRAAEETQKAITRYERLASPMRVNVGAPLTNATHAINSTNLANASPAALNLMCSATLASDPKDDLRQELVTCVSEVRKLRGDLATAAYKTLRAPASAAAASYALMAGRPTPAHSTTPHPTPYASRTMTSPPPPLTPSTKPALVITTKTPVTTRQEAVEAFRKSISFREAKYAPSKVSPLSNNKLRVEFDSIRDCEDALRRLRDSPTARVTAEPDRKLRPMIILKGISVDVSSDDLVNVVLGQNTELETYTHEDIKLKFKRSNHNKNLYNAVLVVSPQLFRAAVQMGRVRVDHQRVHAEEFSPFVQCHHCLQFGHVRKHCGSEQRRCAHCAEATHVDTDCPVRENPHATPKCYNCAASNVKFGNTHDTAHRATSSSCTILANMRQKILNNIDYGYTH</sequence>
<name>A0A8S4RB42_9NEOP</name>
<gene>
    <name evidence="2" type="primary">jg4025</name>
    <name evidence="2" type="ORF">PAEG_LOCUS10316</name>
</gene>
<evidence type="ECO:0000313" key="3">
    <source>
        <dbReference type="Proteomes" id="UP000838756"/>
    </source>
</evidence>
<reference evidence="2" key="1">
    <citation type="submission" date="2022-03" db="EMBL/GenBank/DDBJ databases">
        <authorList>
            <person name="Lindestad O."/>
        </authorList>
    </citation>
    <scope>NUCLEOTIDE SEQUENCE</scope>
</reference>
<feature type="compositionally biased region" description="Low complexity" evidence="1">
    <location>
        <begin position="179"/>
        <end position="198"/>
    </location>
</feature>
<dbReference type="GO" id="GO:0008270">
    <property type="term" value="F:zinc ion binding"/>
    <property type="evidence" value="ECO:0007669"/>
    <property type="project" value="InterPro"/>
</dbReference>
<dbReference type="EMBL" id="CAKXAJ010024860">
    <property type="protein sequence ID" value="CAH2231964.1"/>
    <property type="molecule type" value="Genomic_DNA"/>
</dbReference>
<proteinExistence type="predicted"/>
<accession>A0A8S4RB42</accession>
<dbReference type="OrthoDB" id="10022108at2759"/>
<feature type="region of interest" description="Disordered" evidence="1">
    <location>
        <begin position="1"/>
        <end position="35"/>
    </location>
</feature>
<protein>
    <submittedName>
        <fullName evidence="2">Jg4025 protein</fullName>
    </submittedName>
</protein>
<organism evidence="2 3">
    <name type="scientific">Pararge aegeria aegeria</name>
    <dbReference type="NCBI Taxonomy" id="348720"/>
    <lineage>
        <taxon>Eukaryota</taxon>
        <taxon>Metazoa</taxon>
        <taxon>Ecdysozoa</taxon>
        <taxon>Arthropoda</taxon>
        <taxon>Hexapoda</taxon>
        <taxon>Insecta</taxon>
        <taxon>Pterygota</taxon>
        <taxon>Neoptera</taxon>
        <taxon>Endopterygota</taxon>
        <taxon>Lepidoptera</taxon>
        <taxon>Glossata</taxon>
        <taxon>Ditrysia</taxon>
        <taxon>Papilionoidea</taxon>
        <taxon>Nymphalidae</taxon>
        <taxon>Satyrinae</taxon>
        <taxon>Satyrini</taxon>
        <taxon>Parargina</taxon>
        <taxon>Pararge</taxon>
    </lineage>
</organism>
<dbReference type="Proteomes" id="UP000838756">
    <property type="component" value="Unassembled WGS sequence"/>
</dbReference>
<dbReference type="InterPro" id="IPR036875">
    <property type="entry name" value="Znf_CCHC_sf"/>
</dbReference>
<comment type="caution">
    <text evidence="2">The sequence shown here is derived from an EMBL/GenBank/DDBJ whole genome shotgun (WGS) entry which is preliminary data.</text>
</comment>
<evidence type="ECO:0000256" key="1">
    <source>
        <dbReference type="SAM" id="MobiDB-lite"/>
    </source>
</evidence>
<evidence type="ECO:0000313" key="2">
    <source>
        <dbReference type="EMBL" id="CAH2231964.1"/>
    </source>
</evidence>